<organism evidence="8 9">
    <name type="scientific">Linum tenue</name>
    <dbReference type="NCBI Taxonomy" id="586396"/>
    <lineage>
        <taxon>Eukaryota</taxon>
        <taxon>Viridiplantae</taxon>
        <taxon>Streptophyta</taxon>
        <taxon>Embryophyta</taxon>
        <taxon>Tracheophyta</taxon>
        <taxon>Spermatophyta</taxon>
        <taxon>Magnoliopsida</taxon>
        <taxon>eudicotyledons</taxon>
        <taxon>Gunneridae</taxon>
        <taxon>Pentapetalae</taxon>
        <taxon>rosids</taxon>
        <taxon>fabids</taxon>
        <taxon>Malpighiales</taxon>
        <taxon>Linaceae</taxon>
        <taxon>Linum</taxon>
    </lineage>
</organism>
<proteinExistence type="inferred from homology"/>
<keyword evidence="9" id="KW-1185">Reference proteome</keyword>
<comment type="caution">
    <text evidence="8">The sequence shown here is derived from an EMBL/GenBank/DDBJ whole genome shotgun (WGS) entry which is preliminary data.</text>
</comment>
<evidence type="ECO:0000256" key="2">
    <source>
        <dbReference type="ARBA" id="ARBA00008127"/>
    </source>
</evidence>
<comment type="function">
    <text evidence="7">Controls stomatal patterning.</text>
</comment>
<evidence type="ECO:0000313" key="8">
    <source>
        <dbReference type="EMBL" id="CAI0389406.1"/>
    </source>
</evidence>
<feature type="signal peptide" evidence="7">
    <location>
        <begin position="1"/>
        <end position="26"/>
    </location>
</feature>
<evidence type="ECO:0000313" key="9">
    <source>
        <dbReference type="Proteomes" id="UP001154282"/>
    </source>
</evidence>
<sequence>MRVIMVAVLVLAISLLVLMSPSSSFAATGGGGGRRLGYPTRVSTTPDAGSGYEAKVGSNILYCEHQCHGCTPCVPVVVVPGPPSSNVAAGSGNNEEGYTQYEPVVWKCECRPTDDGGMA</sequence>
<keyword evidence="4 7" id="KW-0964">Secreted</keyword>
<reference evidence="8" key="1">
    <citation type="submission" date="2022-08" db="EMBL/GenBank/DDBJ databases">
        <authorList>
            <person name="Gutierrez-Valencia J."/>
        </authorList>
    </citation>
    <scope>NUCLEOTIDE SEQUENCE</scope>
</reference>
<accession>A0AAV0HVT6</accession>
<comment type="similarity">
    <text evidence="2 7">Belongs to the plant cysteine rich small secretory peptide family. Epidermal patterning factor subfamily.</text>
</comment>
<evidence type="ECO:0000256" key="7">
    <source>
        <dbReference type="RuleBase" id="RU367102"/>
    </source>
</evidence>
<keyword evidence="6" id="KW-1015">Disulfide bond</keyword>
<dbReference type="PANTHER" id="PTHR33109">
    <property type="entry name" value="EPIDERMAL PATTERNING FACTOR-LIKE PROTEIN 4"/>
    <property type="match status" value="1"/>
</dbReference>
<dbReference type="GO" id="GO:0010052">
    <property type="term" value="P:guard cell differentiation"/>
    <property type="evidence" value="ECO:0007669"/>
    <property type="project" value="UniProtKB-UniRule"/>
</dbReference>
<dbReference type="PANTHER" id="PTHR33109:SF3">
    <property type="entry name" value="EPIDERMAL PATTERNING FACTOR-LIKE PROTEIN"/>
    <property type="match status" value="1"/>
</dbReference>
<dbReference type="GO" id="GO:0005576">
    <property type="term" value="C:extracellular region"/>
    <property type="evidence" value="ECO:0007669"/>
    <property type="project" value="UniProtKB-SubCell"/>
</dbReference>
<dbReference type="EMBL" id="CAMGYJ010000003">
    <property type="protein sequence ID" value="CAI0389406.1"/>
    <property type="molecule type" value="Genomic_DNA"/>
</dbReference>
<dbReference type="Pfam" id="PF17181">
    <property type="entry name" value="EPF"/>
    <property type="match status" value="1"/>
</dbReference>
<keyword evidence="5 7" id="KW-0732">Signal</keyword>
<evidence type="ECO:0000256" key="3">
    <source>
        <dbReference type="ARBA" id="ARBA00022473"/>
    </source>
</evidence>
<feature type="chain" id="PRO_5043104404" description="Epidermal patterning factor-like protein" evidence="7">
    <location>
        <begin position="27"/>
        <end position="119"/>
    </location>
</feature>
<name>A0AAV0HVT6_9ROSI</name>
<evidence type="ECO:0000256" key="6">
    <source>
        <dbReference type="ARBA" id="ARBA00023157"/>
    </source>
</evidence>
<dbReference type="InterPro" id="IPR039455">
    <property type="entry name" value="EPFL"/>
</dbReference>
<protein>
    <recommendedName>
        <fullName evidence="7">Epidermal patterning factor-like protein</fullName>
    </recommendedName>
</protein>
<keyword evidence="3 7" id="KW-0217">Developmental protein</keyword>
<evidence type="ECO:0000256" key="5">
    <source>
        <dbReference type="ARBA" id="ARBA00022729"/>
    </source>
</evidence>
<comment type="subcellular location">
    <subcellularLocation>
        <location evidence="1 7">Secreted</location>
    </subcellularLocation>
</comment>
<gene>
    <name evidence="8" type="ORF">LITE_LOCUS6227</name>
</gene>
<evidence type="ECO:0000256" key="1">
    <source>
        <dbReference type="ARBA" id="ARBA00004613"/>
    </source>
</evidence>
<dbReference type="Proteomes" id="UP001154282">
    <property type="component" value="Unassembled WGS sequence"/>
</dbReference>
<evidence type="ECO:0000256" key="4">
    <source>
        <dbReference type="ARBA" id="ARBA00022525"/>
    </source>
</evidence>
<dbReference type="AlphaFoldDB" id="A0AAV0HVT6"/>